<dbReference type="RefSeq" id="WP_272180412.1">
    <property type="nucleotide sequence ID" value="NZ_JAQOMS010000002.1"/>
</dbReference>
<keyword evidence="2" id="KW-1185">Reference proteome</keyword>
<reference evidence="1 2" key="1">
    <citation type="submission" date="2023-01" db="EMBL/GenBank/DDBJ databases">
        <title>Psychrosphaera sp. nov., isolated from marine algae.</title>
        <authorList>
            <person name="Bayburt H."/>
            <person name="Choi B.J."/>
            <person name="Kim J.M."/>
            <person name="Choi D.G."/>
            <person name="Jeon C.O."/>
        </authorList>
    </citation>
    <scope>NUCLEOTIDE SEQUENCE [LARGE SCALE GENOMIC DNA]</scope>
    <source>
        <strain evidence="1 2">G1-22</strain>
    </source>
</reference>
<gene>
    <name evidence="1" type="ORF">PN838_08755</name>
</gene>
<accession>A0ABT5FCT1</accession>
<evidence type="ECO:0000313" key="2">
    <source>
        <dbReference type="Proteomes" id="UP001528411"/>
    </source>
</evidence>
<proteinExistence type="predicted"/>
<dbReference type="Proteomes" id="UP001528411">
    <property type="component" value="Unassembled WGS sequence"/>
</dbReference>
<sequence>MLGIIVFSFREDFYNQYKSRFLKQQFVTQSKAADSLATNLYVVQQLMEQAKLVYNNYSASGLVRDQFDIKSNELAIMNLVTPTEVDGVSTDYVQKLPSSSRYLLEVGQFIKPMVQSLLDERVVEQAFVINFKGKDFIFPANLPYRNDPSLEQLYNWLFHKQQQLSQLMTQRHTIFVPPFFNVEFGHASEYLILPIEKVDDAMSILVVKLDVQLDQGF</sequence>
<name>A0ABT5FCT1_9GAMM</name>
<evidence type="ECO:0000313" key="1">
    <source>
        <dbReference type="EMBL" id="MDC2888849.1"/>
    </source>
</evidence>
<dbReference type="EMBL" id="JAQOMS010000002">
    <property type="protein sequence ID" value="MDC2888849.1"/>
    <property type="molecule type" value="Genomic_DNA"/>
</dbReference>
<comment type="caution">
    <text evidence="1">The sequence shown here is derived from an EMBL/GenBank/DDBJ whole genome shotgun (WGS) entry which is preliminary data.</text>
</comment>
<protein>
    <submittedName>
        <fullName evidence="1">Uncharacterized protein</fullName>
    </submittedName>
</protein>
<organism evidence="1 2">
    <name type="scientific">Psychrosphaera algicola</name>
    <dbReference type="NCBI Taxonomy" id="3023714"/>
    <lineage>
        <taxon>Bacteria</taxon>
        <taxon>Pseudomonadati</taxon>
        <taxon>Pseudomonadota</taxon>
        <taxon>Gammaproteobacteria</taxon>
        <taxon>Alteromonadales</taxon>
        <taxon>Pseudoalteromonadaceae</taxon>
        <taxon>Psychrosphaera</taxon>
    </lineage>
</organism>